<evidence type="ECO:0000256" key="1">
    <source>
        <dbReference type="ARBA" id="ARBA00023002"/>
    </source>
</evidence>
<dbReference type="AlphaFoldDB" id="E5XP49"/>
<comment type="caution">
    <text evidence="3">The sequence shown here is derived from an EMBL/GenBank/DDBJ whole genome shotgun (WGS) entry which is preliminary data.</text>
</comment>
<dbReference type="InterPro" id="IPR050564">
    <property type="entry name" value="F420-G6PD/mer"/>
</dbReference>
<dbReference type="GO" id="GO:0016705">
    <property type="term" value="F:oxidoreductase activity, acting on paired donors, with incorporation or reduction of molecular oxygen"/>
    <property type="evidence" value="ECO:0007669"/>
    <property type="project" value="InterPro"/>
</dbReference>
<dbReference type="InterPro" id="IPR036661">
    <property type="entry name" value="Luciferase-like_sf"/>
</dbReference>
<dbReference type="STRING" id="679197.HMPREF9336_01270"/>
<dbReference type="SUPFAM" id="SSF51679">
    <property type="entry name" value="Bacterial luciferase-like"/>
    <property type="match status" value="1"/>
</dbReference>
<name>E5XP49_SEGRC</name>
<proteinExistence type="predicted"/>
<keyword evidence="4" id="KW-1185">Reference proteome</keyword>
<dbReference type="PANTHER" id="PTHR43244">
    <property type="match status" value="1"/>
</dbReference>
<evidence type="ECO:0000259" key="2">
    <source>
        <dbReference type="Pfam" id="PF00296"/>
    </source>
</evidence>
<keyword evidence="1" id="KW-0560">Oxidoreductase</keyword>
<dbReference type="EMBL" id="ACZI02000003">
    <property type="protein sequence ID" value="EFV13872.1"/>
    <property type="molecule type" value="Genomic_DNA"/>
</dbReference>
<dbReference type="CDD" id="cd01097">
    <property type="entry name" value="Tetrahydromethanopterin_reductase"/>
    <property type="match status" value="1"/>
</dbReference>
<reference evidence="3 4" key="1">
    <citation type="journal article" date="2011" name="Stand. Genomic Sci.">
        <title>High quality draft genome sequence of Segniliparus rugosus CDC 945(T)= (ATCC BAA-974(T)).</title>
        <authorList>
            <person name="Earl A.M."/>
            <person name="Desjardins C.A."/>
            <person name="Fitzgerald M.G."/>
            <person name="Arachchi H.M."/>
            <person name="Zeng Q."/>
            <person name="Mehta T."/>
            <person name="Griggs A."/>
            <person name="Birren B.W."/>
            <person name="Toney N.C."/>
            <person name="Carr J."/>
            <person name="Posey J."/>
            <person name="Butler W.R."/>
        </authorList>
    </citation>
    <scope>NUCLEOTIDE SEQUENCE [LARGE SCALE GENOMIC DNA]</scope>
    <source>
        <strain evidence="4">ATCC BAA-974 / DSM 45345 / CCUG 50838 / CIP 108380 / JCM 13579 / CDC 945</strain>
    </source>
</reference>
<gene>
    <name evidence="3" type="ORF">HMPREF9336_01270</name>
</gene>
<dbReference type="Gene3D" id="3.20.20.30">
    <property type="entry name" value="Luciferase-like domain"/>
    <property type="match status" value="1"/>
</dbReference>
<sequence length="313" mass="32562">MTLGVALNHFELAPDGNAVEDATHLASRAQAFGLGSLWLGQTLSYDAITLAAVVGASVPELAVGTAVTPLHPRHPLVVSGQARVAQAATGGRFSLGLGLGGADLLREQFGSSPAKPIAHLREYLQVLAEIERTGAARFEGETLTARSGEWTLELPGSQPGPSVVVAALGPQVLRATGELADGTVTFLTGPRTIESFIAPTIRAAAEQAGRPAPRVIALVAAVLTDDAEEVRGRAASIFDFYLTLPSYRAVVEREGVGHPVDLALIGDEAALARGVRRLFDAGATEVVLTQGLQLGGAEARLRTWEFAGTLAQQ</sequence>
<dbReference type="eggNOG" id="COG2141">
    <property type="taxonomic scope" value="Bacteria"/>
</dbReference>
<dbReference type="HOGENOM" id="CLU_027853_5_4_11"/>
<dbReference type="OrthoDB" id="7054907at2"/>
<dbReference type="NCBIfam" id="TIGR03564">
    <property type="entry name" value="F420_MSMEG_4879"/>
    <property type="match status" value="1"/>
</dbReference>
<evidence type="ECO:0000313" key="3">
    <source>
        <dbReference type="EMBL" id="EFV13872.1"/>
    </source>
</evidence>
<dbReference type="InterPro" id="IPR019910">
    <property type="entry name" value="Lucif-like_OxRdtase_MSMEG_4879"/>
</dbReference>
<accession>E5XP49</accession>
<dbReference type="PANTHER" id="PTHR43244:SF1">
    <property type="entry name" value="5,10-METHYLENETETRAHYDROMETHANOPTERIN REDUCTASE"/>
    <property type="match status" value="1"/>
</dbReference>
<organism evidence="3 4">
    <name type="scientific">Segniliparus rugosus (strain ATCC BAA-974 / DSM 45345 / CCUG 50838 / CIP 108380 / JCM 13579 / CDC 945)</name>
    <dbReference type="NCBI Taxonomy" id="679197"/>
    <lineage>
        <taxon>Bacteria</taxon>
        <taxon>Bacillati</taxon>
        <taxon>Actinomycetota</taxon>
        <taxon>Actinomycetes</taxon>
        <taxon>Mycobacteriales</taxon>
        <taxon>Segniliparaceae</taxon>
        <taxon>Segniliparus</taxon>
    </lineage>
</organism>
<dbReference type="InterPro" id="IPR011251">
    <property type="entry name" value="Luciferase-like_dom"/>
</dbReference>
<dbReference type="Pfam" id="PF00296">
    <property type="entry name" value="Bac_luciferase"/>
    <property type="match status" value="1"/>
</dbReference>
<feature type="domain" description="Luciferase-like" evidence="2">
    <location>
        <begin position="15"/>
        <end position="258"/>
    </location>
</feature>
<dbReference type="Proteomes" id="UP000004816">
    <property type="component" value="Unassembled WGS sequence"/>
</dbReference>
<protein>
    <submittedName>
        <fullName evidence="3">F420-dependent oxidoreductase</fullName>
    </submittedName>
</protein>
<dbReference type="RefSeq" id="WP_007468862.1">
    <property type="nucleotide sequence ID" value="NZ_KI391954.1"/>
</dbReference>
<evidence type="ECO:0000313" key="4">
    <source>
        <dbReference type="Proteomes" id="UP000004816"/>
    </source>
</evidence>